<feature type="transmembrane region" description="Helical" evidence="2">
    <location>
        <begin position="548"/>
        <end position="565"/>
    </location>
</feature>
<proteinExistence type="predicted"/>
<name>A0A845RN49_9FIRM</name>
<feature type="transmembrane region" description="Helical" evidence="2">
    <location>
        <begin position="483"/>
        <end position="510"/>
    </location>
</feature>
<feature type="compositionally biased region" description="Basic and acidic residues" evidence="1">
    <location>
        <begin position="91"/>
        <end position="101"/>
    </location>
</feature>
<feature type="transmembrane region" description="Helical" evidence="2">
    <location>
        <begin position="437"/>
        <end position="456"/>
    </location>
</feature>
<evidence type="ECO:0000256" key="1">
    <source>
        <dbReference type="SAM" id="MobiDB-lite"/>
    </source>
</evidence>
<evidence type="ECO:0000313" key="3">
    <source>
        <dbReference type="EMBL" id="NBI80211.1"/>
    </source>
</evidence>
<comment type="caution">
    <text evidence="3">The sequence shown here is derived from an EMBL/GenBank/DDBJ whole genome shotgun (WGS) entry which is preliminary data.</text>
</comment>
<keyword evidence="2" id="KW-0812">Transmembrane</keyword>
<dbReference type="RefSeq" id="WP_160210905.1">
    <property type="nucleotide sequence ID" value="NZ_JBCLRJ010000005.1"/>
</dbReference>
<gene>
    <name evidence="3" type="ORF">D3Z39_15345</name>
</gene>
<feature type="compositionally biased region" description="Acidic residues" evidence="1">
    <location>
        <begin position="1"/>
        <end position="11"/>
    </location>
</feature>
<dbReference type="GO" id="GO:0000166">
    <property type="term" value="F:nucleotide binding"/>
    <property type="evidence" value="ECO:0007669"/>
    <property type="project" value="InterPro"/>
</dbReference>
<dbReference type="EMBL" id="QXWZ01000037">
    <property type="protein sequence ID" value="NBI80211.1"/>
    <property type="molecule type" value="Genomic_DNA"/>
</dbReference>
<feature type="compositionally biased region" description="Basic and acidic residues" evidence="1">
    <location>
        <begin position="235"/>
        <end position="263"/>
    </location>
</feature>
<organism evidence="3 4">
    <name type="scientific">Anaerotruncus colihominis</name>
    <dbReference type="NCBI Taxonomy" id="169435"/>
    <lineage>
        <taxon>Bacteria</taxon>
        <taxon>Bacillati</taxon>
        <taxon>Bacillota</taxon>
        <taxon>Clostridia</taxon>
        <taxon>Eubacteriales</taxon>
        <taxon>Oscillospiraceae</taxon>
        <taxon>Anaerotruncus</taxon>
    </lineage>
</organism>
<keyword evidence="2" id="KW-0472">Membrane</keyword>
<feature type="compositionally biased region" description="Basic and acidic residues" evidence="1">
    <location>
        <begin position="12"/>
        <end position="30"/>
    </location>
</feature>
<feature type="region of interest" description="Disordered" evidence="1">
    <location>
        <begin position="1"/>
        <end position="381"/>
    </location>
</feature>
<accession>A0A845RN49</accession>
<feature type="transmembrane region" description="Helical" evidence="2">
    <location>
        <begin position="972"/>
        <end position="995"/>
    </location>
</feature>
<feature type="transmembrane region" description="Helical" evidence="2">
    <location>
        <begin position="666"/>
        <end position="690"/>
    </location>
</feature>
<dbReference type="Gene3D" id="3.40.1110.10">
    <property type="entry name" value="Calcium-transporting ATPase, cytoplasmic domain N"/>
    <property type="match status" value="1"/>
</dbReference>
<dbReference type="AlphaFoldDB" id="A0A845RN49"/>
<evidence type="ECO:0000256" key="2">
    <source>
        <dbReference type="SAM" id="Phobius"/>
    </source>
</evidence>
<reference evidence="3 4" key="1">
    <citation type="submission" date="2018-08" db="EMBL/GenBank/DDBJ databases">
        <title>Murine metabolic-syndrome-specific gut microbial biobank.</title>
        <authorList>
            <person name="Liu C."/>
        </authorList>
    </citation>
    <scope>NUCLEOTIDE SEQUENCE [LARGE SCALE GENOMIC DNA]</scope>
    <source>
        <strain evidence="3 4">X69</strain>
    </source>
</reference>
<evidence type="ECO:0008006" key="5">
    <source>
        <dbReference type="Google" id="ProtNLM"/>
    </source>
</evidence>
<feature type="transmembrane region" description="Helical" evidence="2">
    <location>
        <begin position="948"/>
        <end position="966"/>
    </location>
</feature>
<dbReference type="Gene3D" id="3.40.50.1000">
    <property type="entry name" value="HAD superfamily/HAD-like"/>
    <property type="match status" value="1"/>
</dbReference>
<feature type="compositionally biased region" description="Basic and acidic residues" evidence="1">
    <location>
        <begin position="119"/>
        <end position="143"/>
    </location>
</feature>
<dbReference type="InterPro" id="IPR023214">
    <property type="entry name" value="HAD_sf"/>
</dbReference>
<dbReference type="OrthoDB" id="1862699at2"/>
<protein>
    <recommendedName>
        <fullName evidence="5">Copper exporting ATPase</fullName>
    </recommendedName>
</protein>
<evidence type="ECO:0000313" key="4">
    <source>
        <dbReference type="Proteomes" id="UP000446348"/>
    </source>
</evidence>
<feature type="compositionally biased region" description="Acidic residues" evidence="1">
    <location>
        <begin position="323"/>
        <end position="347"/>
    </location>
</feature>
<dbReference type="InterPro" id="IPR023299">
    <property type="entry name" value="ATPase_P-typ_cyto_dom_N"/>
</dbReference>
<sequence length="997" mass="110324">MPQDYDVNDILEEIRRKKQREAATPRDTYTDAHPTAPGRAPRGRAHESAAHARPSIQNDNLDPPVQRHAETQTNRPAAREHYYDQPAQRRAARERYYDSHVQRRVARSPYEEPPVQRRTARDPHEEPPVQRRTARDPHEEPPVQRRTAHGSYEEPPVQRRTARSPYEEPPVQRRTARDPHEEPPVQRRTARDPHEEPPVQRRTARDPHEDPPVQRRTVRDPYEEPPVQRRTAHGPYEEPAQHHAARDPHEEPPVQHRAARDLYEDPPVYDGEQPPYEDAGGFSFDTGDADDVRDPFAGETLDETMRRVRGEAPAQPDGLFGAPEDEDLPLWDDLTDSGEPEPPEDGAFEFGARQEAPVQPRGAQHRRDRRPSFEADTRSIGIDDSAQLAESRWKRSYDEQALLEDEDPDDEFASPEDAPEVAADLKSVRVGLGVKQFFTFVFAFISIYLTVSLRAAPALEKIGVKDGLLPLPPALAPENNMRLFLIANIAVVALAALFCCNVVGGGISALCRLRANSDSPAALAVLAVLVQGIVLAVLPGSVTAYEQISLYFPVAVVALFFALAGKRIAVRRVERDFATLMDDQDKFALVRIRDRELAREFARGLPPDTDGVACSAKVDFLTGFLNRSYSQDYSLAFTSIAVPICLLGSIVVAVVTFFMADRALPVAVSAFAAVLCVCAPLSSAIVPNLMQNKMSKKLARQGALLAGYVSAEEYTDTDAVVISDRDLFPTDSVMLHGMKVFAEKRIDEAILDAASVILSCGGILSGVFINMVGNNKRMLRAVDNLIYEDGMGLSAWVDGKRVLIGTQELMRMHDIDCPSHDFEARYARDGRQVLYIANSGELSAMFVVSYNASPDIMDAMAGLARRGTSLIIYTTNPNVTPELIASVFSYKRTQVHILPMKMHPEYAWLTKDRPRVAAGGLHTGGVPGVLALLDASAAVKNSVMSGTVIQLIGTIVGYGLVAFMSFTNSLKLASYAMLLLFGLAWLVVTSVVSLLRR</sequence>
<dbReference type="Proteomes" id="UP000446348">
    <property type="component" value="Unassembled WGS sequence"/>
</dbReference>
<feature type="transmembrane region" description="Helical" evidence="2">
    <location>
        <begin position="522"/>
        <end position="542"/>
    </location>
</feature>
<keyword evidence="2" id="KW-1133">Transmembrane helix</keyword>
<feature type="compositionally biased region" description="Basic and acidic residues" evidence="1">
    <location>
        <begin position="175"/>
        <end position="222"/>
    </location>
</feature>
<feature type="transmembrane region" description="Helical" evidence="2">
    <location>
        <begin position="635"/>
        <end position="660"/>
    </location>
</feature>